<feature type="compositionally biased region" description="Basic and acidic residues" evidence="1">
    <location>
        <begin position="305"/>
        <end position="314"/>
    </location>
</feature>
<dbReference type="EMBL" id="KZ613817">
    <property type="protein sequence ID" value="PMD58995.1"/>
    <property type="molecule type" value="Genomic_DNA"/>
</dbReference>
<accession>A0A2J6T7K7</accession>
<proteinExistence type="predicted"/>
<keyword evidence="3" id="KW-1185">Reference proteome</keyword>
<organism evidence="2 3">
    <name type="scientific">Hyaloscypha bicolor E</name>
    <dbReference type="NCBI Taxonomy" id="1095630"/>
    <lineage>
        <taxon>Eukaryota</taxon>
        <taxon>Fungi</taxon>
        <taxon>Dikarya</taxon>
        <taxon>Ascomycota</taxon>
        <taxon>Pezizomycotina</taxon>
        <taxon>Leotiomycetes</taxon>
        <taxon>Helotiales</taxon>
        <taxon>Hyaloscyphaceae</taxon>
        <taxon>Hyaloscypha</taxon>
        <taxon>Hyaloscypha bicolor</taxon>
    </lineage>
</organism>
<name>A0A2J6T7K7_9HELO</name>
<dbReference type="GeneID" id="36596710"/>
<evidence type="ECO:0000313" key="2">
    <source>
        <dbReference type="EMBL" id="PMD58995.1"/>
    </source>
</evidence>
<dbReference type="Proteomes" id="UP000235371">
    <property type="component" value="Unassembled WGS sequence"/>
</dbReference>
<feature type="region of interest" description="Disordered" evidence="1">
    <location>
        <begin position="293"/>
        <end position="314"/>
    </location>
</feature>
<feature type="compositionally biased region" description="Basic and acidic residues" evidence="1">
    <location>
        <begin position="61"/>
        <end position="72"/>
    </location>
</feature>
<dbReference type="InParanoid" id="A0A2J6T7K7"/>
<gene>
    <name evidence="2" type="ORF">K444DRAFT_724747</name>
</gene>
<evidence type="ECO:0000313" key="3">
    <source>
        <dbReference type="Proteomes" id="UP000235371"/>
    </source>
</evidence>
<dbReference type="OrthoDB" id="10629292at2759"/>
<protein>
    <submittedName>
        <fullName evidence="2">Uncharacterized protein</fullName>
    </submittedName>
</protein>
<evidence type="ECO:0000256" key="1">
    <source>
        <dbReference type="SAM" id="MobiDB-lite"/>
    </source>
</evidence>
<reference evidence="2 3" key="1">
    <citation type="submission" date="2016-04" db="EMBL/GenBank/DDBJ databases">
        <title>A degradative enzymes factory behind the ericoid mycorrhizal symbiosis.</title>
        <authorList>
            <consortium name="DOE Joint Genome Institute"/>
            <person name="Martino E."/>
            <person name="Morin E."/>
            <person name="Grelet G."/>
            <person name="Kuo A."/>
            <person name="Kohler A."/>
            <person name="Daghino S."/>
            <person name="Barry K."/>
            <person name="Choi C."/>
            <person name="Cichocki N."/>
            <person name="Clum A."/>
            <person name="Copeland A."/>
            <person name="Hainaut M."/>
            <person name="Haridas S."/>
            <person name="Labutti K."/>
            <person name="Lindquist E."/>
            <person name="Lipzen A."/>
            <person name="Khouja H.-R."/>
            <person name="Murat C."/>
            <person name="Ohm R."/>
            <person name="Olson A."/>
            <person name="Spatafora J."/>
            <person name="Veneault-Fourrey C."/>
            <person name="Henrissat B."/>
            <person name="Grigoriev I."/>
            <person name="Martin F."/>
            <person name="Perotto S."/>
        </authorList>
    </citation>
    <scope>NUCLEOTIDE SEQUENCE [LARGE SCALE GENOMIC DNA]</scope>
    <source>
        <strain evidence="2 3">E</strain>
    </source>
</reference>
<feature type="region of interest" description="Disordered" evidence="1">
    <location>
        <begin position="39"/>
        <end position="90"/>
    </location>
</feature>
<sequence length="314" mass="33891">MHESAMPPLASAILLLGHKLNYCATNPVRGKDWRRAEGVMPNGVRSSDDGSNPVGLGHRAQSTEHPEKRRANGGEGLHAPHLPLGPDGRPNFEHSGSLVWMLAVTLLKTNVAAKQKCQHYRGSAAVPQSSGGSDIAVRGRRPGRRSNVAVENEAGLNTAQLGGPSSGQAPQRLKGTCQQRLPANQQAGASYRQHCERFRSQGKDESFTATMHIGPTCHLPAHFQKGTLQSIGRCTISSRRKVSCSPHELWNLRETSNFPLWDQRINRGVLPGNVPDGNPLDVLLSIPQAISLTGGGQRVQPSREFAARTHSGHD</sequence>
<dbReference type="RefSeq" id="XP_024735899.1">
    <property type="nucleotide sequence ID" value="XM_024888634.1"/>
</dbReference>
<dbReference type="AlphaFoldDB" id="A0A2J6T7K7"/>
<feature type="region of interest" description="Disordered" evidence="1">
    <location>
        <begin position="120"/>
        <end position="175"/>
    </location>
</feature>